<sequence>MFETIRREMQELVMLVRRTTEWDVSIAHGVVKLEDVSPEALAAHQAQTARVAALQEKYGI</sequence>
<evidence type="ECO:0000313" key="1">
    <source>
        <dbReference type="EMBL" id="VWC49282.1"/>
    </source>
</evidence>
<dbReference type="RefSeq" id="WP_175035594.1">
    <property type="nucleotide sequence ID" value="NZ_CABVPW010000064.1"/>
</dbReference>
<evidence type="ECO:0000313" key="2">
    <source>
        <dbReference type="Proteomes" id="UP000494218"/>
    </source>
</evidence>
<dbReference type="EMBL" id="CABVPW010000064">
    <property type="protein sequence ID" value="VWC49282.1"/>
    <property type="molecule type" value="Genomic_DNA"/>
</dbReference>
<gene>
    <name evidence="1" type="ORF">BLA23254_07647</name>
</gene>
<proteinExistence type="predicted"/>
<dbReference type="AlphaFoldDB" id="A0A6P2SGG9"/>
<name>A0A6P2SGG9_BURL3</name>
<dbReference type="Proteomes" id="UP000494218">
    <property type="component" value="Unassembled WGS sequence"/>
</dbReference>
<reference evidence="1 2" key="1">
    <citation type="submission" date="2019-09" db="EMBL/GenBank/DDBJ databases">
        <authorList>
            <person name="Depoorter E."/>
        </authorList>
    </citation>
    <scope>NUCLEOTIDE SEQUENCE [LARGE SCALE GENOMIC DNA]</scope>
    <source>
        <strain evidence="1">LMG 23254</strain>
    </source>
</reference>
<organism evidence="1 2">
    <name type="scientific">Burkholderia lata (strain ATCC 17760 / DSM 23089 / LMG 22485 / NCIMB 9086 / R18194 / 383)</name>
    <dbReference type="NCBI Taxonomy" id="482957"/>
    <lineage>
        <taxon>Bacteria</taxon>
        <taxon>Pseudomonadati</taxon>
        <taxon>Pseudomonadota</taxon>
        <taxon>Betaproteobacteria</taxon>
        <taxon>Burkholderiales</taxon>
        <taxon>Burkholderiaceae</taxon>
        <taxon>Burkholderia</taxon>
        <taxon>Burkholderia cepacia complex</taxon>
    </lineage>
</organism>
<protein>
    <submittedName>
        <fullName evidence="1">Uncharacterized protein</fullName>
    </submittedName>
</protein>
<accession>A0A6P2SGG9</accession>